<dbReference type="Gene3D" id="2.120.10.30">
    <property type="entry name" value="TolB, C-terminal domain"/>
    <property type="match status" value="2"/>
</dbReference>
<dbReference type="Pfam" id="PF08450">
    <property type="entry name" value="SGL"/>
    <property type="match status" value="1"/>
</dbReference>
<gene>
    <name evidence="2" type="ORF">VSDG_02497</name>
</gene>
<feature type="domain" description="SMP-30/Gluconolactonase/LRE-like region" evidence="1">
    <location>
        <begin position="186"/>
        <end position="299"/>
    </location>
</feature>
<evidence type="ECO:0000259" key="1">
    <source>
        <dbReference type="Pfam" id="PF08450"/>
    </source>
</evidence>
<protein>
    <recommendedName>
        <fullName evidence="1">SMP-30/Gluconolactonase/LRE-like region domain-containing protein</fullName>
    </recommendedName>
</protein>
<name>A0A423WF78_CYTCH</name>
<dbReference type="STRING" id="252740.A0A423WF78"/>
<comment type="caution">
    <text evidence="2">The sequence shown here is derived from an EMBL/GenBank/DDBJ whole genome shotgun (WGS) entry which is preliminary data.</text>
</comment>
<accession>A0A423WF78</accession>
<reference evidence="2 3" key="1">
    <citation type="submission" date="2015-09" db="EMBL/GenBank/DDBJ databases">
        <title>Host preference determinants of Valsa canker pathogens revealed by comparative genomics.</title>
        <authorList>
            <person name="Yin Z."/>
            <person name="Huang L."/>
        </authorList>
    </citation>
    <scope>NUCLEOTIDE SEQUENCE [LARGE SCALE GENOMIC DNA]</scope>
    <source>
        <strain evidence="2 3">YSFL</strain>
    </source>
</reference>
<dbReference type="Proteomes" id="UP000284375">
    <property type="component" value="Unassembled WGS sequence"/>
</dbReference>
<evidence type="ECO:0000313" key="3">
    <source>
        <dbReference type="Proteomes" id="UP000284375"/>
    </source>
</evidence>
<dbReference type="InterPro" id="IPR052988">
    <property type="entry name" value="Oryzine_lactonohydrolase"/>
</dbReference>
<dbReference type="InterPro" id="IPR011042">
    <property type="entry name" value="6-blade_b-propeller_TolB-like"/>
</dbReference>
<dbReference type="PANTHER" id="PTHR47064:SF2">
    <property type="entry name" value="SMP-30_GLUCONOLACTONASE_LRE-LIKE REGION DOMAIN-CONTAINING PROTEIN-RELATED"/>
    <property type="match status" value="1"/>
</dbReference>
<keyword evidence="3" id="KW-1185">Reference proteome</keyword>
<evidence type="ECO:0000313" key="2">
    <source>
        <dbReference type="EMBL" id="ROW02092.1"/>
    </source>
</evidence>
<dbReference type="AlphaFoldDB" id="A0A423WF78"/>
<dbReference type="SUPFAM" id="SSF63829">
    <property type="entry name" value="Calcium-dependent phosphotriesterase"/>
    <property type="match status" value="1"/>
</dbReference>
<proteinExistence type="predicted"/>
<dbReference type="EMBL" id="LJZO01000005">
    <property type="protein sequence ID" value="ROW02092.1"/>
    <property type="molecule type" value="Genomic_DNA"/>
</dbReference>
<sequence>MSDKLGIQAAKEGEPVISLYQPTSGTEFDPRCRHSLLLSTAETSRQPLFHQACIYLPEHDELYVTSNLLATTSSSSLPVILISRVKLNRRSDGGANDDDVVSVEWQKLRPPQSMTMPAGGTAYAKGMVFCSQGSQVQGTGGLYYMPRGKPPEALVTGFYGRDFNSPHDVALTSDGALWFTDPYYGVMADGLARPTGIAFSPDESTAYITDADAPRGDGDEGLARNATIYAFDVLMRASSPFLTNKRVFAVPIHGVPIGIKCDQRGYVYAGCGDGIEVWNTGGTLQAVIEVPADLCLSTMAANIHINLNDKPGMAHNASTGFPGILGNAYPTPPGVTDDLWRRLLNVADTQVRRYFRDLAHTYTGDELNALKFRKALKRLLEVIHEACPTGTIKQRALHSNRVHLPPQFFMWVMGYGYEIDRTTWAFHRLG</sequence>
<organism evidence="2 3">
    <name type="scientific">Cytospora chrysosperma</name>
    <name type="common">Cytospora canker fungus</name>
    <name type="synonym">Sphaeria chrysosperma</name>
    <dbReference type="NCBI Taxonomy" id="252740"/>
    <lineage>
        <taxon>Eukaryota</taxon>
        <taxon>Fungi</taxon>
        <taxon>Dikarya</taxon>
        <taxon>Ascomycota</taxon>
        <taxon>Pezizomycotina</taxon>
        <taxon>Sordariomycetes</taxon>
        <taxon>Sordariomycetidae</taxon>
        <taxon>Diaporthales</taxon>
        <taxon>Cytosporaceae</taxon>
        <taxon>Cytospora</taxon>
    </lineage>
</organism>
<dbReference type="OrthoDB" id="423498at2759"/>
<dbReference type="PANTHER" id="PTHR47064">
    <property type="entry name" value="PUTATIVE (AFU_ORTHOLOGUE AFUA_1G08990)-RELATED"/>
    <property type="match status" value="1"/>
</dbReference>
<dbReference type="InterPro" id="IPR013658">
    <property type="entry name" value="SGL"/>
</dbReference>